<dbReference type="RefSeq" id="WP_139672714.1">
    <property type="nucleotide sequence ID" value="NZ_VDMN01000001.1"/>
</dbReference>
<evidence type="ECO:0000313" key="3">
    <source>
        <dbReference type="Proteomes" id="UP000311605"/>
    </source>
</evidence>
<keyword evidence="3" id="KW-1185">Reference proteome</keyword>
<sequence>MMKLKTLMLAAALAFGSISAAQAAFPAPATKVTSTDEANYVNIYNSWVSGWTSVFNATVGNNWTTRTYGEFEENFYSEIPAVTIMRTYLAPNIQAFQAIFSYQGGSITYTQLPAGTAVPVPGPEAGAGIGALAMLGLAYWAKRRRNSAQTA</sequence>
<comment type="caution">
    <text evidence="2">The sequence shown here is derived from an EMBL/GenBank/DDBJ whole genome shotgun (WGS) entry which is preliminary data.</text>
</comment>
<organism evidence="2 3">
    <name type="scientific">Aliirhizobium smilacinae</name>
    <dbReference type="NCBI Taxonomy" id="1395944"/>
    <lineage>
        <taxon>Bacteria</taxon>
        <taxon>Pseudomonadati</taxon>
        <taxon>Pseudomonadota</taxon>
        <taxon>Alphaproteobacteria</taxon>
        <taxon>Hyphomicrobiales</taxon>
        <taxon>Rhizobiaceae</taxon>
        <taxon>Aliirhizobium</taxon>
    </lineage>
</organism>
<proteinExistence type="predicted"/>
<keyword evidence="1" id="KW-0732">Signal</keyword>
<dbReference type="EMBL" id="VDMN01000001">
    <property type="protein sequence ID" value="TNM65287.1"/>
    <property type="molecule type" value="Genomic_DNA"/>
</dbReference>
<evidence type="ECO:0000256" key="1">
    <source>
        <dbReference type="SAM" id="SignalP"/>
    </source>
</evidence>
<name>A0A5C4XPL4_9HYPH</name>
<gene>
    <name evidence="2" type="ORF">FHP24_03125</name>
</gene>
<reference evidence="2 3" key="1">
    <citation type="submission" date="2019-06" db="EMBL/GenBank/DDBJ databases">
        <title>The draft genome of Rhizobium smilacinae PTYR-5.</title>
        <authorList>
            <person name="Liu L."/>
            <person name="Li L."/>
            <person name="Zhang X."/>
        </authorList>
    </citation>
    <scope>NUCLEOTIDE SEQUENCE [LARGE SCALE GENOMIC DNA]</scope>
    <source>
        <strain evidence="2 3">PTYR-5</strain>
    </source>
</reference>
<evidence type="ECO:0008006" key="4">
    <source>
        <dbReference type="Google" id="ProtNLM"/>
    </source>
</evidence>
<dbReference type="AlphaFoldDB" id="A0A5C4XPL4"/>
<evidence type="ECO:0000313" key="2">
    <source>
        <dbReference type="EMBL" id="TNM65287.1"/>
    </source>
</evidence>
<accession>A0A5C4XPL4</accession>
<feature type="signal peptide" evidence="1">
    <location>
        <begin position="1"/>
        <end position="23"/>
    </location>
</feature>
<dbReference type="Proteomes" id="UP000311605">
    <property type="component" value="Unassembled WGS sequence"/>
</dbReference>
<feature type="chain" id="PRO_5022695189" description="PEP-CTERM sorting domain-containing protein" evidence="1">
    <location>
        <begin position="24"/>
        <end position="151"/>
    </location>
</feature>
<protein>
    <recommendedName>
        <fullName evidence="4">PEP-CTERM sorting domain-containing protein</fullName>
    </recommendedName>
</protein>